<evidence type="ECO:0000256" key="2">
    <source>
        <dbReference type="PIRSR" id="PIRSR640198-2"/>
    </source>
</evidence>
<dbReference type="EMBL" id="MFCV01000042">
    <property type="protein sequence ID" value="OGE31293.1"/>
    <property type="molecule type" value="Genomic_DNA"/>
</dbReference>
<keyword evidence="2" id="KW-0547">Nucleotide-binding</keyword>
<proteinExistence type="predicted"/>
<reference evidence="5 6" key="1">
    <citation type="journal article" date="2016" name="Nat. Commun.">
        <title>Thousands of microbial genomes shed light on interconnected biogeochemical processes in an aquifer system.</title>
        <authorList>
            <person name="Anantharaman K."/>
            <person name="Brown C.T."/>
            <person name="Hug L.A."/>
            <person name="Sharon I."/>
            <person name="Castelle C.J."/>
            <person name="Probst A.J."/>
            <person name="Thomas B.C."/>
            <person name="Singh A."/>
            <person name="Wilkins M.J."/>
            <person name="Karaoz U."/>
            <person name="Brodie E.L."/>
            <person name="Williams K.H."/>
            <person name="Hubbard S.S."/>
            <person name="Banfield J.F."/>
        </authorList>
    </citation>
    <scope>NUCLEOTIDE SEQUENCE [LARGE SCALE GENOMIC DNA]</scope>
</reference>
<dbReference type="GO" id="GO:0005524">
    <property type="term" value="F:ATP binding"/>
    <property type="evidence" value="ECO:0007669"/>
    <property type="project" value="UniProtKB-KW"/>
</dbReference>
<evidence type="ECO:0000259" key="4">
    <source>
        <dbReference type="PROSITE" id="PS51459"/>
    </source>
</evidence>
<feature type="site" description="Important for autoinhibition of adenylyltransferase activity" evidence="3">
    <location>
        <position position="48"/>
    </location>
</feature>
<gene>
    <name evidence="5" type="ORF">A3C59_00865</name>
</gene>
<dbReference type="PANTHER" id="PTHR13504:SF38">
    <property type="entry name" value="FIDO DOMAIN-CONTAINING PROTEIN"/>
    <property type="match status" value="1"/>
</dbReference>
<dbReference type="Proteomes" id="UP000176902">
    <property type="component" value="Unassembled WGS sequence"/>
</dbReference>
<feature type="binding site" evidence="2">
    <location>
        <begin position="178"/>
        <end position="185"/>
    </location>
    <ligand>
        <name>ATP</name>
        <dbReference type="ChEBI" id="CHEBI:30616"/>
    </ligand>
</feature>
<evidence type="ECO:0000313" key="6">
    <source>
        <dbReference type="Proteomes" id="UP000176902"/>
    </source>
</evidence>
<feature type="domain" description="Fido" evidence="4">
    <location>
        <begin position="96"/>
        <end position="232"/>
    </location>
</feature>
<dbReference type="PROSITE" id="PS51459">
    <property type="entry name" value="FIDO"/>
    <property type="match status" value="1"/>
</dbReference>
<name>A0A1F5JRN2_9BACT</name>
<dbReference type="InterPro" id="IPR040198">
    <property type="entry name" value="Fido_containing"/>
</dbReference>
<sequence length="291" mass="33797">MAISSLVKKRIKVFKKKYDQLRIDKESLLKIIDEVEIPEMVYNSNAIENSTLTLKETEKILLEMEVSKDISLREVFEAKNLARVLEYIGTKSQQELSKDLILLLHQILLGNIDDNIAGRFRKKGEYVRVSTHIAPAPERIEKMMQEILIEYSADPISFFLDKIAKFHLDFEILHPFNDGNGRIGRVLINFQLQSYGFPALIIRDKEKKDYYQAFKNYSDARDTKPMERILSLSLLESLHKRITYLKGDKIIELIEYAKKIGQMAPAVLNMAKRQTIPAFREKGVWKIGFNN</sequence>
<dbReference type="InterPro" id="IPR003812">
    <property type="entry name" value="Fido"/>
</dbReference>
<dbReference type="Gene3D" id="1.10.3290.10">
    <property type="entry name" value="Fido-like domain"/>
    <property type="match status" value="1"/>
</dbReference>
<accession>A0A1F5JRN2</accession>
<evidence type="ECO:0000256" key="3">
    <source>
        <dbReference type="PIRSR" id="PIRSR640198-3"/>
    </source>
</evidence>
<dbReference type="SUPFAM" id="SSF140931">
    <property type="entry name" value="Fic-like"/>
    <property type="match status" value="1"/>
</dbReference>
<dbReference type="PANTHER" id="PTHR13504">
    <property type="entry name" value="FIDO DOMAIN-CONTAINING PROTEIN DDB_G0283145"/>
    <property type="match status" value="1"/>
</dbReference>
<dbReference type="InterPro" id="IPR036597">
    <property type="entry name" value="Fido-like_dom_sf"/>
</dbReference>
<organism evidence="5 6">
    <name type="scientific">Candidatus Daviesbacteria bacterium RIFCSPHIGHO2_02_FULL_36_13</name>
    <dbReference type="NCBI Taxonomy" id="1797768"/>
    <lineage>
        <taxon>Bacteria</taxon>
        <taxon>Candidatus Daviesiibacteriota</taxon>
    </lineage>
</organism>
<dbReference type="STRING" id="1797768.A3C59_00865"/>
<feature type="active site" evidence="1">
    <location>
        <position position="174"/>
    </location>
</feature>
<feature type="binding site" evidence="2">
    <location>
        <begin position="210"/>
        <end position="211"/>
    </location>
    <ligand>
        <name>ATP</name>
        <dbReference type="ChEBI" id="CHEBI:30616"/>
    </ligand>
</feature>
<comment type="caution">
    <text evidence="5">The sequence shown here is derived from an EMBL/GenBank/DDBJ whole genome shotgun (WGS) entry which is preliminary data.</text>
</comment>
<feature type="binding site" evidence="2">
    <location>
        <begin position="129"/>
        <end position="132"/>
    </location>
    <ligand>
        <name>ATP</name>
        <dbReference type="ChEBI" id="CHEBI:30616"/>
    </ligand>
</feature>
<dbReference type="Pfam" id="PF02661">
    <property type="entry name" value="Fic"/>
    <property type="match status" value="1"/>
</dbReference>
<keyword evidence="2" id="KW-0067">ATP-binding</keyword>
<evidence type="ECO:0000256" key="1">
    <source>
        <dbReference type="PIRSR" id="PIRSR640198-1"/>
    </source>
</evidence>
<evidence type="ECO:0000313" key="5">
    <source>
        <dbReference type="EMBL" id="OGE31293.1"/>
    </source>
</evidence>
<dbReference type="AlphaFoldDB" id="A0A1F5JRN2"/>
<protein>
    <recommendedName>
        <fullName evidence="4">Fido domain-containing protein</fullName>
    </recommendedName>
</protein>